<dbReference type="GO" id="GO:0005634">
    <property type="term" value="C:nucleus"/>
    <property type="evidence" value="ECO:0007669"/>
    <property type="project" value="TreeGrafter"/>
</dbReference>
<gene>
    <name evidence="2" type="ORF">SPOG_04856</name>
</gene>
<dbReference type="RefSeq" id="XP_013023582.1">
    <property type="nucleotide sequence ID" value="XM_013168128.1"/>
</dbReference>
<evidence type="ECO:0000313" key="2">
    <source>
        <dbReference type="EMBL" id="EPY52199.1"/>
    </source>
</evidence>
<feature type="domain" description="USP" evidence="1">
    <location>
        <begin position="50"/>
        <end position="347"/>
    </location>
</feature>
<dbReference type="InterPro" id="IPR050164">
    <property type="entry name" value="Peptidase_C19"/>
</dbReference>
<organism evidence="2 3">
    <name type="scientific">Schizosaccharomyces cryophilus (strain OY26 / ATCC MYA-4695 / CBS 11777 / NBRC 106824 / NRRL Y48691)</name>
    <name type="common">Fission yeast</name>
    <dbReference type="NCBI Taxonomy" id="653667"/>
    <lineage>
        <taxon>Eukaryota</taxon>
        <taxon>Fungi</taxon>
        <taxon>Dikarya</taxon>
        <taxon>Ascomycota</taxon>
        <taxon>Taphrinomycotina</taxon>
        <taxon>Schizosaccharomycetes</taxon>
        <taxon>Schizosaccharomycetales</taxon>
        <taxon>Schizosaccharomycetaceae</taxon>
        <taxon>Schizosaccharomyces</taxon>
    </lineage>
</organism>
<dbReference type="GO" id="GO:0016579">
    <property type="term" value="P:protein deubiquitination"/>
    <property type="evidence" value="ECO:0007669"/>
    <property type="project" value="InterPro"/>
</dbReference>
<dbReference type="GeneID" id="25039169"/>
<dbReference type="InterPro" id="IPR001394">
    <property type="entry name" value="Peptidase_C19_UCH"/>
</dbReference>
<sequence>MSVVNPLSSRRSKEYNRIFKGAAVLTTFAALYIVTSSNGSTTVKAKSSIKGLYNSSGNDCFLNSVLQALASQSSLIQFLHLRSSSSTLYAALLNFLESLNSGSSKPISANSFLNVLERITNKVILRSLQQDAHEFLQFLLEIIESQYSSFPSNPYSSSIRIMGFPAQLPFIGTILQTVQCSSCSAKTCTNFKNTTLQLSLPYAYGASSISLSQLFASNAFEQIDDYKCDACYPNTKKTTSCYRTVQWKHPPTLLQIQLERSCYTPLGLSRNNTAVLYEKSFLLQGRYRYHLRSLITHHGGANSGHYICYRKKDNSWWSANDTLISKCPIEKVLDQHRLVFMLFYEMESPSELD</sequence>
<dbReference type="GO" id="GO:0004843">
    <property type="term" value="F:cysteine-type deubiquitinase activity"/>
    <property type="evidence" value="ECO:0007669"/>
    <property type="project" value="InterPro"/>
</dbReference>
<protein>
    <submittedName>
        <fullName evidence="2">Ubiquitin carboxy terminal hydrolase Ubp11</fullName>
    </submittedName>
</protein>
<evidence type="ECO:0000259" key="1">
    <source>
        <dbReference type="PROSITE" id="PS50235"/>
    </source>
</evidence>
<dbReference type="STRING" id="653667.S9W142"/>
<accession>S9W142</accession>
<name>S9W142_SCHCR</name>
<dbReference type="InterPro" id="IPR038765">
    <property type="entry name" value="Papain-like_cys_pep_sf"/>
</dbReference>
<keyword evidence="2" id="KW-0378">Hydrolase</keyword>
<dbReference type="InterPro" id="IPR028889">
    <property type="entry name" value="USP"/>
</dbReference>
<dbReference type="EMBL" id="KE546990">
    <property type="protein sequence ID" value="EPY52199.1"/>
    <property type="molecule type" value="Genomic_DNA"/>
</dbReference>
<dbReference type="CDD" id="cd02662">
    <property type="entry name" value="Peptidase_C19F"/>
    <property type="match status" value="1"/>
</dbReference>
<dbReference type="Pfam" id="PF00443">
    <property type="entry name" value="UCH"/>
    <property type="match status" value="1"/>
</dbReference>
<dbReference type="Gene3D" id="3.90.70.10">
    <property type="entry name" value="Cysteine proteinases"/>
    <property type="match status" value="1"/>
</dbReference>
<dbReference type="PROSITE" id="PS50235">
    <property type="entry name" value="USP_3"/>
    <property type="match status" value="1"/>
</dbReference>
<dbReference type="eggNOG" id="KOG1867">
    <property type="taxonomic scope" value="Eukaryota"/>
</dbReference>
<dbReference type="PROSITE" id="PS00973">
    <property type="entry name" value="USP_2"/>
    <property type="match status" value="1"/>
</dbReference>
<dbReference type="PANTHER" id="PTHR24006">
    <property type="entry name" value="UBIQUITIN CARBOXYL-TERMINAL HYDROLASE"/>
    <property type="match status" value="1"/>
</dbReference>
<dbReference type="PANTHER" id="PTHR24006:SF827">
    <property type="entry name" value="UBIQUITIN CARBOXYL-TERMINAL HYDROLASE 34"/>
    <property type="match status" value="1"/>
</dbReference>
<dbReference type="Proteomes" id="UP000015464">
    <property type="component" value="Unassembled WGS sequence"/>
</dbReference>
<dbReference type="InterPro" id="IPR018200">
    <property type="entry name" value="USP_CS"/>
</dbReference>
<dbReference type="AlphaFoldDB" id="S9W142"/>
<dbReference type="HOGENOM" id="CLU_008279_11_3_1"/>
<evidence type="ECO:0000313" key="3">
    <source>
        <dbReference type="Proteomes" id="UP000015464"/>
    </source>
</evidence>
<keyword evidence="3" id="KW-1185">Reference proteome</keyword>
<reference evidence="2 3" key="1">
    <citation type="journal article" date="2011" name="Science">
        <title>Comparative functional genomics of the fission yeasts.</title>
        <authorList>
            <person name="Rhind N."/>
            <person name="Chen Z."/>
            <person name="Yassour M."/>
            <person name="Thompson D.A."/>
            <person name="Haas B.J."/>
            <person name="Habib N."/>
            <person name="Wapinski I."/>
            <person name="Roy S."/>
            <person name="Lin M.F."/>
            <person name="Heiman D.I."/>
            <person name="Young S.K."/>
            <person name="Furuya K."/>
            <person name="Guo Y."/>
            <person name="Pidoux A."/>
            <person name="Chen H.M."/>
            <person name="Robbertse B."/>
            <person name="Goldberg J.M."/>
            <person name="Aoki K."/>
            <person name="Bayne E.H."/>
            <person name="Berlin A.M."/>
            <person name="Desjardins C.A."/>
            <person name="Dobbs E."/>
            <person name="Dukaj L."/>
            <person name="Fan L."/>
            <person name="FitzGerald M.G."/>
            <person name="French C."/>
            <person name="Gujja S."/>
            <person name="Hansen K."/>
            <person name="Keifenheim D."/>
            <person name="Levin J.Z."/>
            <person name="Mosher R.A."/>
            <person name="Mueller C.A."/>
            <person name="Pfiffner J."/>
            <person name="Priest M."/>
            <person name="Russ C."/>
            <person name="Smialowska A."/>
            <person name="Swoboda P."/>
            <person name="Sykes S.M."/>
            <person name="Vaughn M."/>
            <person name="Vengrova S."/>
            <person name="Yoder R."/>
            <person name="Zeng Q."/>
            <person name="Allshire R."/>
            <person name="Baulcombe D."/>
            <person name="Birren B.W."/>
            <person name="Brown W."/>
            <person name="Ekwall K."/>
            <person name="Kellis M."/>
            <person name="Leatherwood J."/>
            <person name="Levin H."/>
            <person name="Margalit H."/>
            <person name="Martienssen R."/>
            <person name="Nieduszynski C.A."/>
            <person name="Spatafora J.W."/>
            <person name="Friedman N."/>
            <person name="Dalgaard J.Z."/>
            <person name="Baumann P."/>
            <person name="Niki H."/>
            <person name="Regev A."/>
            <person name="Nusbaum C."/>
        </authorList>
    </citation>
    <scope>NUCLEOTIDE SEQUENCE [LARGE SCALE GENOMIC DNA]</scope>
    <source>
        <strain evidence="3">OY26 / ATCC MYA-4695 / CBS 11777 / NBRC 106824 / NRRL Y48691</strain>
    </source>
</reference>
<dbReference type="SUPFAM" id="SSF54001">
    <property type="entry name" value="Cysteine proteinases"/>
    <property type="match status" value="1"/>
</dbReference>
<dbReference type="OMA" id="QENWISQ"/>
<dbReference type="OrthoDB" id="2248014at2759"/>
<proteinExistence type="predicted"/>
<dbReference type="GO" id="GO:0005829">
    <property type="term" value="C:cytosol"/>
    <property type="evidence" value="ECO:0007669"/>
    <property type="project" value="TreeGrafter"/>
</dbReference>